<dbReference type="SMART" id="SM00028">
    <property type="entry name" value="TPR"/>
    <property type="match status" value="3"/>
</dbReference>
<keyword evidence="2" id="KW-0732">Signal</keyword>
<evidence type="ECO:0000313" key="5">
    <source>
        <dbReference type="EMBL" id="CBK20402.2"/>
    </source>
</evidence>
<evidence type="ECO:0000256" key="3">
    <source>
        <dbReference type="ARBA" id="ARBA00022824"/>
    </source>
</evidence>
<evidence type="ECO:0000256" key="1">
    <source>
        <dbReference type="ARBA" id="ARBA00004240"/>
    </source>
</evidence>
<dbReference type="RefSeq" id="XP_012894450.1">
    <property type="nucleotide sequence ID" value="XM_013038996.1"/>
</dbReference>
<dbReference type="SUPFAM" id="SSF48452">
    <property type="entry name" value="TPR-like"/>
    <property type="match status" value="1"/>
</dbReference>
<gene>
    <name evidence="5" type="ORF">GSBLH_T00006111001</name>
</gene>
<evidence type="ECO:0000313" key="6">
    <source>
        <dbReference type="Proteomes" id="UP000008312"/>
    </source>
</evidence>
<evidence type="ECO:0000256" key="2">
    <source>
        <dbReference type="ARBA" id="ARBA00022729"/>
    </source>
</evidence>
<dbReference type="Proteomes" id="UP000008312">
    <property type="component" value="Unassembled WGS sequence"/>
</dbReference>
<name>D8LXU7_BLAHO</name>
<dbReference type="AlphaFoldDB" id="D8LXU7"/>
<dbReference type="InterPro" id="IPR019734">
    <property type="entry name" value="TPR_rpt"/>
</dbReference>
<dbReference type="InterPro" id="IPR036869">
    <property type="entry name" value="J_dom_sf"/>
</dbReference>
<dbReference type="PRINTS" id="PR00625">
    <property type="entry name" value="JDOMAIN"/>
</dbReference>
<dbReference type="InterPro" id="IPR011990">
    <property type="entry name" value="TPR-like_helical_dom_sf"/>
</dbReference>
<proteinExistence type="predicted"/>
<dbReference type="GO" id="GO:0034975">
    <property type="term" value="P:protein folding in endoplasmic reticulum"/>
    <property type="evidence" value="ECO:0007669"/>
    <property type="project" value="TreeGrafter"/>
</dbReference>
<sequence length="433" mass="50358">MCVDYVEQAIEYNSKDPSNYSLQSSIYLSLKLPLQAIQSIKQAIQFQPHSHSFYQHLSSLYIQIGELNLAKTIYPDSLNQIQELESLVSLSRQLMITHQFDECIPILEKIRRIAPFWRSPFIDLVRCNVFLYRSNEAMDLLSTQCPWMNSLNESDKLTTGLYEGWNREVDFDESVVYLSLLVLWQLNHQREMMKLYRVCKNRSVHDNLSDLLGLCEEFQRLDYEGMDRMRSNDWTGATKALLKLHVLIINFEKNGTPIGKSVDNAVLLNKGLIEQIEGNFKDAKDDFDKIIASGFAHSPRVYKARAECYLSMGDREKAVMDLERYVEITGDLKTKEMINELKSAGGSWRFSNSYKRDNVGKDIGYDNKYGALKTEYEECCDLLGVKITDSVETIRKRFKALALQYHPDKNRSEDAERKFIEIRKAYEYLINHF</sequence>
<comment type="subcellular location">
    <subcellularLocation>
        <location evidence="1">Endoplasmic reticulum</location>
    </subcellularLocation>
</comment>
<dbReference type="Gene3D" id="1.10.287.110">
    <property type="entry name" value="DnaJ domain"/>
    <property type="match status" value="1"/>
</dbReference>
<dbReference type="GeneID" id="24922236"/>
<keyword evidence="3" id="KW-0256">Endoplasmic reticulum</keyword>
<feature type="domain" description="J" evidence="4">
    <location>
        <begin position="378"/>
        <end position="433"/>
    </location>
</feature>
<accession>D8LXU7</accession>
<dbReference type="InterPro" id="IPR001623">
    <property type="entry name" value="DnaJ_domain"/>
</dbReference>
<protein>
    <recommendedName>
        <fullName evidence="4">J domain-containing protein</fullName>
    </recommendedName>
</protein>
<dbReference type="Gene3D" id="1.25.40.10">
    <property type="entry name" value="Tetratricopeptide repeat domain"/>
    <property type="match status" value="2"/>
</dbReference>
<dbReference type="GO" id="GO:0051787">
    <property type="term" value="F:misfolded protein binding"/>
    <property type="evidence" value="ECO:0007669"/>
    <property type="project" value="TreeGrafter"/>
</dbReference>
<organism evidence="5">
    <name type="scientific">Blastocystis hominis</name>
    <dbReference type="NCBI Taxonomy" id="12968"/>
    <lineage>
        <taxon>Eukaryota</taxon>
        <taxon>Sar</taxon>
        <taxon>Stramenopiles</taxon>
        <taxon>Bigyra</taxon>
        <taxon>Opalozoa</taxon>
        <taxon>Opalinata</taxon>
        <taxon>Blastocystidae</taxon>
        <taxon>Blastocystis</taxon>
    </lineage>
</organism>
<dbReference type="CDD" id="cd06257">
    <property type="entry name" value="DnaJ"/>
    <property type="match status" value="1"/>
</dbReference>
<evidence type="ECO:0000259" key="4">
    <source>
        <dbReference type="PROSITE" id="PS50076"/>
    </source>
</evidence>
<dbReference type="PROSITE" id="PS50076">
    <property type="entry name" value="DNAJ_2"/>
    <property type="match status" value="1"/>
</dbReference>
<dbReference type="GO" id="GO:0005783">
    <property type="term" value="C:endoplasmic reticulum"/>
    <property type="evidence" value="ECO:0007669"/>
    <property type="project" value="UniProtKB-SubCell"/>
</dbReference>
<dbReference type="Pfam" id="PF00226">
    <property type="entry name" value="DnaJ"/>
    <property type="match status" value="1"/>
</dbReference>
<dbReference type="PANTHER" id="PTHR44140:SF2">
    <property type="entry name" value="LD25575P"/>
    <property type="match status" value="1"/>
</dbReference>
<dbReference type="SMART" id="SM00271">
    <property type="entry name" value="DnaJ"/>
    <property type="match status" value="1"/>
</dbReference>
<reference evidence="5" key="1">
    <citation type="submission" date="2010-02" db="EMBL/GenBank/DDBJ databases">
        <title>Sequencing and annotation of the Blastocystis hominis genome.</title>
        <authorList>
            <person name="Wincker P."/>
        </authorList>
    </citation>
    <scope>NUCLEOTIDE SEQUENCE</scope>
    <source>
        <strain evidence="5">Singapore isolate B</strain>
    </source>
</reference>
<dbReference type="InterPro" id="IPR051727">
    <property type="entry name" value="DnaJ_C3_Co-chaperones"/>
</dbReference>
<dbReference type="SUPFAM" id="SSF46565">
    <property type="entry name" value="Chaperone J-domain"/>
    <property type="match status" value="1"/>
</dbReference>
<dbReference type="PANTHER" id="PTHR44140">
    <property type="entry name" value="LD25575P"/>
    <property type="match status" value="1"/>
</dbReference>
<dbReference type="OrthoDB" id="442087at2759"/>
<dbReference type="Pfam" id="PF13181">
    <property type="entry name" value="TPR_8"/>
    <property type="match status" value="1"/>
</dbReference>
<keyword evidence="6" id="KW-1185">Reference proteome</keyword>
<dbReference type="GO" id="GO:0051087">
    <property type="term" value="F:protein-folding chaperone binding"/>
    <property type="evidence" value="ECO:0007669"/>
    <property type="project" value="TreeGrafter"/>
</dbReference>
<dbReference type="InParanoid" id="D8LXU7"/>
<dbReference type="EMBL" id="FN668639">
    <property type="protein sequence ID" value="CBK20402.2"/>
    <property type="molecule type" value="Genomic_DNA"/>
</dbReference>